<evidence type="ECO:0000313" key="2">
    <source>
        <dbReference type="EMBL" id="CAG5013906.1"/>
    </source>
</evidence>
<dbReference type="EMBL" id="CAJQZP010001060">
    <property type="protein sequence ID" value="CAG5013906.1"/>
    <property type="molecule type" value="Genomic_DNA"/>
</dbReference>
<feature type="compositionally biased region" description="Basic residues" evidence="1">
    <location>
        <begin position="79"/>
        <end position="89"/>
    </location>
</feature>
<reference evidence="2" key="1">
    <citation type="submission" date="2021-04" db="EMBL/GenBank/DDBJ databases">
        <authorList>
            <person name="Tunstrom K."/>
        </authorList>
    </citation>
    <scope>NUCLEOTIDE SEQUENCE</scope>
</reference>
<gene>
    <name evidence="2" type="ORF">PAPOLLO_LOCUS16028</name>
</gene>
<name>A0A8S3XDT4_PARAO</name>
<dbReference type="Proteomes" id="UP000691718">
    <property type="component" value="Unassembled WGS sequence"/>
</dbReference>
<sequence length="114" mass="12933">MSQRYFDRVETHSNPLVTNAANYVPITNVAPYLRRPRNMLIEPPQPLDPVDPNVAGTSHNDTTPTLNGTNPIRTTNGMRRTRRRARRVPVHTAYTPYIRIPGRFSPPRPSTDTS</sequence>
<accession>A0A8S3XDT4</accession>
<feature type="compositionally biased region" description="Pro residues" evidence="1">
    <location>
        <begin position="104"/>
        <end position="114"/>
    </location>
</feature>
<protein>
    <submittedName>
        <fullName evidence="2">(apollo) hypothetical protein</fullName>
    </submittedName>
</protein>
<evidence type="ECO:0000256" key="1">
    <source>
        <dbReference type="SAM" id="MobiDB-lite"/>
    </source>
</evidence>
<dbReference type="OrthoDB" id="10050074at2759"/>
<evidence type="ECO:0000313" key="3">
    <source>
        <dbReference type="Proteomes" id="UP000691718"/>
    </source>
</evidence>
<feature type="compositionally biased region" description="Polar residues" evidence="1">
    <location>
        <begin position="55"/>
        <end position="72"/>
    </location>
</feature>
<comment type="caution">
    <text evidence="2">The sequence shown here is derived from an EMBL/GenBank/DDBJ whole genome shotgun (WGS) entry which is preliminary data.</text>
</comment>
<proteinExistence type="predicted"/>
<keyword evidence="3" id="KW-1185">Reference proteome</keyword>
<dbReference type="AlphaFoldDB" id="A0A8S3XDT4"/>
<feature type="region of interest" description="Disordered" evidence="1">
    <location>
        <begin position="40"/>
        <end position="114"/>
    </location>
</feature>
<organism evidence="2 3">
    <name type="scientific">Parnassius apollo</name>
    <name type="common">Apollo butterfly</name>
    <name type="synonym">Papilio apollo</name>
    <dbReference type="NCBI Taxonomy" id="110799"/>
    <lineage>
        <taxon>Eukaryota</taxon>
        <taxon>Metazoa</taxon>
        <taxon>Ecdysozoa</taxon>
        <taxon>Arthropoda</taxon>
        <taxon>Hexapoda</taxon>
        <taxon>Insecta</taxon>
        <taxon>Pterygota</taxon>
        <taxon>Neoptera</taxon>
        <taxon>Endopterygota</taxon>
        <taxon>Lepidoptera</taxon>
        <taxon>Glossata</taxon>
        <taxon>Ditrysia</taxon>
        <taxon>Papilionoidea</taxon>
        <taxon>Papilionidae</taxon>
        <taxon>Parnassiinae</taxon>
        <taxon>Parnassini</taxon>
        <taxon>Parnassius</taxon>
        <taxon>Parnassius</taxon>
    </lineage>
</organism>